<name>A0ABD2VWX2_9HYME</name>
<keyword evidence="2" id="KW-1185">Reference proteome</keyword>
<dbReference type="EMBL" id="JBJJXI010000159">
    <property type="protein sequence ID" value="KAL3385236.1"/>
    <property type="molecule type" value="Genomic_DNA"/>
</dbReference>
<dbReference type="AlphaFoldDB" id="A0ABD2VWX2"/>
<proteinExistence type="predicted"/>
<sequence>MKYFLDLSIQITIKITWNVKSSARSGNDDESSLPLPHCCFERGPRRSITQSVPKKAWKSLRRREILMIERYRTVLTHLRAICADSLTASGLEVIKQILIIKFFLNV</sequence>
<dbReference type="Proteomes" id="UP001627154">
    <property type="component" value="Unassembled WGS sequence"/>
</dbReference>
<protein>
    <submittedName>
        <fullName evidence="1">Uncharacterized protein</fullName>
    </submittedName>
</protein>
<gene>
    <name evidence="1" type="ORF">TKK_019221</name>
</gene>
<evidence type="ECO:0000313" key="2">
    <source>
        <dbReference type="Proteomes" id="UP001627154"/>
    </source>
</evidence>
<comment type="caution">
    <text evidence="1">The sequence shown here is derived from an EMBL/GenBank/DDBJ whole genome shotgun (WGS) entry which is preliminary data.</text>
</comment>
<evidence type="ECO:0000313" key="1">
    <source>
        <dbReference type="EMBL" id="KAL3385236.1"/>
    </source>
</evidence>
<reference evidence="1 2" key="1">
    <citation type="journal article" date="2024" name="bioRxiv">
        <title>A reference genome for Trichogramma kaykai: A tiny desert-dwelling parasitoid wasp with competing sex-ratio distorters.</title>
        <authorList>
            <person name="Culotta J."/>
            <person name="Lindsey A.R."/>
        </authorList>
    </citation>
    <scope>NUCLEOTIDE SEQUENCE [LARGE SCALE GENOMIC DNA]</scope>
    <source>
        <strain evidence="1 2">KSX58</strain>
    </source>
</reference>
<accession>A0ABD2VWX2</accession>
<organism evidence="1 2">
    <name type="scientific">Trichogramma kaykai</name>
    <dbReference type="NCBI Taxonomy" id="54128"/>
    <lineage>
        <taxon>Eukaryota</taxon>
        <taxon>Metazoa</taxon>
        <taxon>Ecdysozoa</taxon>
        <taxon>Arthropoda</taxon>
        <taxon>Hexapoda</taxon>
        <taxon>Insecta</taxon>
        <taxon>Pterygota</taxon>
        <taxon>Neoptera</taxon>
        <taxon>Endopterygota</taxon>
        <taxon>Hymenoptera</taxon>
        <taxon>Apocrita</taxon>
        <taxon>Proctotrupomorpha</taxon>
        <taxon>Chalcidoidea</taxon>
        <taxon>Trichogrammatidae</taxon>
        <taxon>Trichogramma</taxon>
    </lineage>
</organism>